<keyword evidence="10" id="KW-1185">Reference proteome</keyword>
<evidence type="ECO:0000256" key="7">
    <source>
        <dbReference type="SAM" id="Phobius"/>
    </source>
</evidence>
<evidence type="ECO:0000256" key="1">
    <source>
        <dbReference type="ARBA" id="ARBA00004141"/>
    </source>
</evidence>
<evidence type="ECO:0000313" key="10">
    <source>
        <dbReference type="Proteomes" id="UP001190700"/>
    </source>
</evidence>
<dbReference type="GO" id="GO:0016020">
    <property type="term" value="C:membrane"/>
    <property type="evidence" value="ECO:0007669"/>
    <property type="project" value="UniProtKB-SubCell"/>
</dbReference>
<comment type="caution">
    <text evidence="9">The sequence shown here is derived from an EMBL/GenBank/DDBJ whole genome shotgun (WGS) entry which is preliminary data.</text>
</comment>
<feature type="domain" description="ABC-2 type transporter transmembrane" evidence="8">
    <location>
        <begin position="221"/>
        <end position="449"/>
    </location>
</feature>
<name>A0AAE0KRU4_9CHLO</name>
<dbReference type="InterPro" id="IPR013525">
    <property type="entry name" value="ABC2_TM"/>
</dbReference>
<feature type="transmembrane region" description="Helical" evidence="7">
    <location>
        <begin position="34"/>
        <end position="54"/>
    </location>
</feature>
<dbReference type="EMBL" id="LGRX02019548">
    <property type="protein sequence ID" value="KAK3258408.1"/>
    <property type="molecule type" value="Genomic_DNA"/>
</dbReference>
<keyword evidence="2" id="KW-0813">Transport</keyword>
<evidence type="ECO:0000259" key="8">
    <source>
        <dbReference type="Pfam" id="PF12698"/>
    </source>
</evidence>
<keyword evidence="3 7" id="KW-0812">Transmembrane</keyword>
<evidence type="ECO:0000256" key="2">
    <source>
        <dbReference type="ARBA" id="ARBA00022448"/>
    </source>
</evidence>
<dbReference type="PANTHER" id="PTHR19229">
    <property type="entry name" value="ATP-BINDING CASSETTE TRANSPORTER SUBFAMILY A ABCA"/>
    <property type="match status" value="1"/>
</dbReference>
<dbReference type="GO" id="GO:0140359">
    <property type="term" value="F:ABC-type transporter activity"/>
    <property type="evidence" value="ECO:0007669"/>
    <property type="project" value="InterPro"/>
</dbReference>
<accession>A0AAE0KRU4</accession>
<dbReference type="AlphaFoldDB" id="A0AAE0KRU4"/>
<keyword evidence="4" id="KW-0677">Repeat</keyword>
<feature type="transmembrane region" description="Helical" evidence="7">
    <location>
        <begin position="390"/>
        <end position="418"/>
    </location>
</feature>
<dbReference type="InterPro" id="IPR026082">
    <property type="entry name" value="ABCA"/>
</dbReference>
<sequence>MGTEGQGSLTSAMLGRSPVYNAMMQKNMKLKTRGIMCCCSVVELVLPVVFFGLMCLPKLFVDKEIKHDQFSASVPVYSTAWTNNYPNWEDTQPIGYRVLYTPDTDTARQVTRRTLIHMLCDALVDDYIDDPNVDSDFDKRRRLAQAQDTNKGSSVSDSDREHLYNYVQFPQFWQNAAYDDDRMDSTAAEVLREGTTELCAACFNNSAACTGKYEDTLAALMEAYDTEQEAVDASLKVEDQRTAVAVVVYEGLDQDDVSYKLRTNGTQLLGSGEEARLNYKDLFVMKWDAISPGVMWKVYYTFCNIQNAIDAALLEQKSDQELVLLATKVKAFPWLGYDLNLGNAIAALFFSIIMVFAFISSTVLIMKGIVMEKELRLREGMQMMGLPKQVYWLTWFLTHWGTLIITSFLCALIGLYPFSASDPVLMFLFYVLWSASLVVFCYALSTFFSR</sequence>
<evidence type="ECO:0000256" key="5">
    <source>
        <dbReference type="ARBA" id="ARBA00022989"/>
    </source>
</evidence>
<evidence type="ECO:0000256" key="4">
    <source>
        <dbReference type="ARBA" id="ARBA00022737"/>
    </source>
</evidence>
<reference evidence="9 10" key="1">
    <citation type="journal article" date="2015" name="Genome Biol. Evol.">
        <title>Comparative Genomics of a Bacterivorous Green Alga Reveals Evolutionary Causalities and Consequences of Phago-Mixotrophic Mode of Nutrition.</title>
        <authorList>
            <person name="Burns J.A."/>
            <person name="Paasch A."/>
            <person name="Narechania A."/>
            <person name="Kim E."/>
        </authorList>
    </citation>
    <scope>NUCLEOTIDE SEQUENCE [LARGE SCALE GENOMIC DNA]</scope>
    <source>
        <strain evidence="9 10">PLY_AMNH</strain>
    </source>
</reference>
<dbReference type="Proteomes" id="UP001190700">
    <property type="component" value="Unassembled WGS sequence"/>
</dbReference>
<feature type="transmembrane region" description="Helical" evidence="7">
    <location>
        <begin position="345"/>
        <end position="370"/>
    </location>
</feature>
<dbReference type="GO" id="GO:0005319">
    <property type="term" value="F:lipid transporter activity"/>
    <property type="evidence" value="ECO:0007669"/>
    <property type="project" value="TreeGrafter"/>
</dbReference>
<evidence type="ECO:0000256" key="3">
    <source>
        <dbReference type="ARBA" id="ARBA00022692"/>
    </source>
</evidence>
<evidence type="ECO:0000256" key="6">
    <source>
        <dbReference type="ARBA" id="ARBA00023136"/>
    </source>
</evidence>
<proteinExistence type="predicted"/>
<feature type="transmembrane region" description="Helical" evidence="7">
    <location>
        <begin position="424"/>
        <end position="448"/>
    </location>
</feature>
<organism evidence="9 10">
    <name type="scientific">Cymbomonas tetramitiformis</name>
    <dbReference type="NCBI Taxonomy" id="36881"/>
    <lineage>
        <taxon>Eukaryota</taxon>
        <taxon>Viridiplantae</taxon>
        <taxon>Chlorophyta</taxon>
        <taxon>Pyramimonadophyceae</taxon>
        <taxon>Pyramimonadales</taxon>
        <taxon>Pyramimonadaceae</taxon>
        <taxon>Cymbomonas</taxon>
    </lineage>
</organism>
<keyword evidence="6 7" id="KW-0472">Membrane</keyword>
<comment type="subcellular location">
    <subcellularLocation>
        <location evidence="1">Membrane</location>
        <topology evidence="1">Multi-pass membrane protein</topology>
    </subcellularLocation>
</comment>
<dbReference type="Pfam" id="PF12698">
    <property type="entry name" value="ABC2_membrane_3"/>
    <property type="match status" value="1"/>
</dbReference>
<evidence type="ECO:0000313" key="9">
    <source>
        <dbReference type="EMBL" id="KAK3258408.1"/>
    </source>
</evidence>
<gene>
    <name evidence="9" type="ORF">CYMTET_32544</name>
</gene>
<dbReference type="PANTHER" id="PTHR19229:SF36">
    <property type="entry name" value="ATP-BINDING CASSETTE SUB-FAMILY A MEMBER 2"/>
    <property type="match status" value="1"/>
</dbReference>
<protein>
    <recommendedName>
        <fullName evidence="8">ABC-2 type transporter transmembrane domain-containing protein</fullName>
    </recommendedName>
</protein>
<keyword evidence="5 7" id="KW-1133">Transmembrane helix</keyword>